<dbReference type="Gene3D" id="3.30.70.330">
    <property type="match status" value="1"/>
</dbReference>
<dbReference type="InterPro" id="IPR007201">
    <property type="entry name" value="Mei2-like_Rrm_C"/>
</dbReference>
<proteinExistence type="predicted"/>
<reference evidence="3" key="1">
    <citation type="submission" date="2021-02" db="EMBL/GenBank/DDBJ databases">
        <authorList>
            <person name="Dougan E. K."/>
            <person name="Rhodes N."/>
            <person name="Thang M."/>
            <person name="Chan C."/>
        </authorList>
    </citation>
    <scope>NUCLEOTIDE SEQUENCE</scope>
</reference>
<dbReference type="Proteomes" id="UP000601435">
    <property type="component" value="Unassembled WGS sequence"/>
</dbReference>
<dbReference type="OrthoDB" id="430942at2759"/>
<dbReference type="SUPFAM" id="SSF54928">
    <property type="entry name" value="RNA-binding domain, RBD"/>
    <property type="match status" value="1"/>
</dbReference>
<evidence type="ECO:0000313" key="3">
    <source>
        <dbReference type="EMBL" id="CAE7229000.1"/>
    </source>
</evidence>
<dbReference type="InterPro" id="IPR035979">
    <property type="entry name" value="RBD_domain_sf"/>
</dbReference>
<organism evidence="3 4">
    <name type="scientific">Symbiodinium necroappetens</name>
    <dbReference type="NCBI Taxonomy" id="1628268"/>
    <lineage>
        <taxon>Eukaryota</taxon>
        <taxon>Sar</taxon>
        <taxon>Alveolata</taxon>
        <taxon>Dinophyceae</taxon>
        <taxon>Suessiales</taxon>
        <taxon>Symbiodiniaceae</taxon>
        <taxon>Symbiodinium</taxon>
    </lineage>
</organism>
<dbReference type="InterPro" id="IPR012677">
    <property type="entry name" value="Nucleotide-bd_a/b_plait_sf"/>
</dbReference>
<comment type="caution">
    <text evidence="3">The sequence shown here is derived from an EMBL/GenBank/DDBJ whole genome shotgun (WGS) entry which is preliminary data.</text>
</comment>
<accession>A0A812KRY6</accession>
<gene>
    <name evidence="3" type="ORF">SNEC2469_LOCUS3416</name>
</gene>
<protein>
    <recommendedName>
        <fullName evidence="2">RRM domain-containing protein</fullName>
    </recommendedName>
</protein>
<dbReference type="PROSITE" id="PS50102">
    <property type="entry name" value="RRM"/>
    <property type="match status" value="1"/>
</dbReference>
<evidence type="ECO:0000313" key="4">
    <source>
        <dbReference type="Proteomes" id="UP000601435"/>
    </source>
</evidence>
<evidence type="ECO:0000256" key="1">
    <source>
        <dbReference type="PROSITE-ProRule" id="PRU00176"/>
    </source>
</evidence>
<sequence length="134" mass="14942">MTAEEGSDFSDERTAIMLRRLPPKLATEKLLQVLDAIGGGYDFVYMPHGRQKNRNVALAFVNFVDATRARSALQYFASGSHYPLLGHALRVSQADIQGLGPNLAFFVARCLGWLCHVFAAFPYLTRFFGMLMPI</sequence>
<name>A0A812KRY6_9DINO</name>
<feature type="domain" description="RRM" evidence="2">
    <location>
        <begin position="14"/>
        <end position="96"/>
    </location>
</feature>
<keyword evidence="1" id="KW-0694">RNA-binding</keyword>
<dbReference type="AlphaFoldDB" id="A0A812KRY6"/>
<dbReference type="GO" id="GO:0003723">
    <property type="term" value="F:RNA binding"/>
    <property type="evidence" value="ECO:0007669"/>
    <property type="project" value="UniProtKB-UniRule"/>
</dbReference>
<dbReference type="InterPro" id="IPR000504">
    <property type="entry name" value="RRM_dom"/>
</dbReference>
<dbReference type="EMBL" id="CAJNJA010007787">
    <property type="protein sequence ID" value="CAE7229000.1"/>
    <property type="molecule type" value="Genomic_DNA"/>
</dbReference>
<evidence type="ECO:0000259" key="2">
    <source>
        <dbReference type="PROSITE" id="PS50102"/>
    </source>
</evidence>
<keyword evidence="4" id="KW-1185">Reference proteome</keyword>
<dbReference type="Pfam" id="PF04059">
    <property type="entry name" value="RRM_2"/>
    <property type="match status" value="1"/>
</dbReference>